<proteinExistence type="predicted"/>
<dbReference type="Pfam" id="PF01464">
    <property type="entry name" value="SLT"/>
    <property type="match status" value="1"/>
</dbReference>
<dbReference type="eggNOG" id="COG0741">
    <property type="taxonomic scope" value="Bacteria"/>
</dbReference>
<dbReference type="GeneID" id="93001471"/>
<gene>
    <name evidence="2" type="ordered locus">CPF_2248</name>
</gene>
<evidence type="ECO:0000313" key="3">
    <source>
        <dbReference type="Proteomes" id="UP000001823"/>
    </source>
</evidence>
<dbReference type="InterPro" id="IPR008258">
    <property type="entry name" value="Transglycosylase_SLT_dom_1"/>
</dbReference>
<organism evidence="2 3">
    <name type="scientific">Clostridium perfringens (strain ATCC 13124 / DSM 756 / JCM 1290 / NCIMB 6125 / NCTC 8237 / Type A)</name>
    <dbReference type="NCBI Taxonomy" id="195103"/>
    <lineage>
        <taxon>Bacteria</taxon>
        <taxon>Bacillati</taxon>
        <taxon>Bacillota</taxon>
        <taxon>Clostridia</taxon>
        <taxon>Eubacteriales</taxon>
        <taxon>Clostridiaceae</taxon>
        <taxon>Clostridium</taxon>
    </lineage>
</organism>
<dbReference type="SMR" id="A0A0H2YV72"/>
<dbReference type="InterPro" id="IPR023346">
    <property type="entry name" value="Lysozyme-like_dom_sf"/>
</dbReference>
<dbReference type="HOGENOM" id="CLU_065765_7_0_9"/>
<keyword evidence="3" id="KW-1185">Reference proteome</keyword>
<dbReference type="SUPFAM" id="SSF53955">
    <property type="entry name" value="Lysozyme-like"/>
    <property type="match status" value="1"/>
</dbReference>
<dbReference type="PANTHER" id="PTHR37423">
    <property type="entry name" value="SOLUBLE LYTIC MUREIN TRANSGLYCOSYLASE-RELATED"/>
    <property type="match status" value="1"/>
</dbReference>
<sequence>MKKIIRLVIIVLAIYLLFLGSGYILKNVIFPLKYINYVEKYSKEYNLDPYFVMAVMKAESNFDEDAKSNKDARGLMQITTSTGKWIAEKQGIIDFDTNLLLEPEVNIRFGCWYLNNLHKEFGDWDLVIAAYNAGRGRVQEWLNSAEHSDDGKNLTYIPFKETDKYVKKVNVYYNIYRSLYS</sequence>
<feature type="domain" description="Transglycosylase SLT" evidence="1">
    <location>
        <begin position="37"/>
        <end position="150"/>
    </location>
</feature>
<dbReference type="RefSeq" id="WP_003455079.1">
    <property type="nucleotide sequence ID" value="NC_008261.1"/>
</dbReference>
<accession>A0A0H2YV72</accession>
<dbReference type="PaxDb" id="195103-CPF_2248"/>
<evidence type="ECO:0000313" key="2">
    <source>
        <dbReference type="EMBL" id="ABG84550.1"/>
    </source>
</evidence>
<dbReference type="Gene3D" id="1.10.530.10">
    <property type="match status" value="1"/>
</dbReference>
<name>A0A0H2YV72_CLOP1</name>
<reference evidence="2 3" key="1">
    <citation type="journal article" date="2006" name="Genome Res.">
        <title>Skewed genomic variability in strains of the toxigenic bacterial pathogen, Clostridium perfringens.</title>
        <authorList>
            <person name="Myers G.S."/>
            <person name="Rasko D.A."/>
            <person name="Cheung J.K."/>
            <person name="Ravel J."/>
            <person name="Seshadri R."/>
            <person name="Deboy R.T."/>
            <person name="Ren Q."/>
            <person name="Varga J."/>
            <person name="Awad M.M."/>
            <person name="Brinkac L.M."/>
            <person name="Daugherty S.C."/>
            <person name="Haft D.H."/>
            <person name="Dodson R.J."/>
            <person name="Madupu R."/>
            <person name="Nelson W.C."/>
            <person name="Rosovitz M.J."/>
            <person name="Sullivan S.A."/>
            <person name="Khouri H."/>
            <person name="Dimitrov G.I."/>
            <person name="Watkins K.L."/>
            <person name="Mulligan S."/>
            <person name="Benton J."/>
            <person name="Radune D."/>
            <person name="Fisher D.J."/>
            <person name="Atkins H.S."/>
            <person name="Hiscox T."/>
            <person name="Jost B.H."/>
            <person name="Billington S.J."/>
            <person name="Songer J.G."/>
            <person name="McClane B.A."/>
            <person name="Titball R.W."/>
            <person name="Rood J.I."/>
            <person name="Melville S.B."/>
            <person name="Paulsen I.T."/>
        </authorList>
    </citation>
    <scope>NUCLEOTIDE SEQUENCE [LARGE SCALE GENOMIC DNA]</scope>
    <source>
        <strain evidence="3">ATCC 13124 / DSM 756 / JCM 1290 / NCIMB 6125 / NCTC 8237 / S 107 / Type A</strain>
    </source>
</reference>
<dbReference type="Proteomes" id="UP000001823">
    <property type="component" value="Chromosome"/>
</dbReference>
<dbReference type="STRING" id="195103.CPF_2248"/>
<dbReference type="KEGG" id="cpf:CPF_2248"/>
<dbReference type="PANTHER" id="PTHR37423:SF2">
    <property type="entry name" value="MEMBRANE-BOUND LYTIC MUREIN TRANSGLYCOSYLASE C"/>
    <property type="match status" value="1"/>
</dbReference>
<protein>
    <submittedName>
        <fullName evidence="2">Transglycosylase, SLT family</fullName>
    </submittedName>
</protein>
<evidence type="ECO:0000259" key="1">
    <source>
        <dbReference type="Pfam" id="PF01464"/>
    </source>
</evidence>
<dbReference type="CDD" id="cd16896">
    <property type="entry name" value="LT_Slt70-like"/>
    <property type="match status" value="1"/>
</dbReference>
<dbReference type="AlphaFoldDB" id="A0A0H2YV72"/>
<dbReference type="EMBL" id="CP000246">
    <property type="protein sequence ID" value="ABG84550.1"/>
    <property type="molecule type" value="Genomic_DNA"/>
</dbReference>